<keyword evidence="2" id="KW-1185">Reference proteome</keyword>
<evidence type="ECO:0000313" key="1">
    <source>
        <dbReference type="EMBL" id="WAR31113.1"/>
    </source>
</evidence>
<name>A0ABY7G9L4_MYAAR</name>
<dbReference type="EMBL" id="CP111028">
    <property type="protein sequence ID" value="WAR31113.1"/>
    <property type="molecule type" value="Genomic_DNA"/>
</dbReference>
<evidence type="ECO:0000313" key="2">
    <source>
        <dbReference type="Proteomes" id="UP001164746"/>
    </source>
</evidence>
<protein>
    <submittedName>
        <fullName evidence="1">Uncharacterized protein</fullName>
    </submittedName>
</protein>
<proteinExistence type="predicted"/>
<sequence length="123" mass="14300">MINIKLNIMNVRTLDKEILQTEDFKYVDLDNIKPENRTDKRKYLQQLSKPDVVSYGGSIGTLNDRTERNLNLINEVTYVLPTYSSGAMRKEFIDMNVYAKITGCEQSFENSDSKEVDEECQNY</sequence>
<organism evidence="1 2">
    <name type="scientific">Mya arenaria</name>
    <name type="common">Soft-shell clam</name>
    <dbReference type="NCBI Taxonomy" id="6604"/>
    <lineage>
        <taxon>Eukaryota</taxon>
        <taxon>Metazoa</taxon>
        <taxon>Spiralia</taxon>
        <taxon>Lophotrochozoa</taxon>
        <taxon>Mollusca</taxon>
        <taxon>Bivalvia</taxon>
        <taxon>Autobranchia</taxon>
        <taxon>Heteroconchia</taxon>
        <taxon>Euheterodonta</taxon>
        <taxon>Imparidentia</taxon>
        <taxon>Neoheterodontei</taxon>
        <taxon>Myida</taxon>
        <taxon>Myoidea</taxon>
        <taxon>Myidae</taxon>
        <taxon>Mya</taxon>
    </lineage>
</organism>
<reference evidence="1" key="1">
    <citation type="submission" date="2022-11" db="EMBL/GenBank/DDBJ databases">
        <title>Centuries of genome instability and evolution in soft-shell clam transmissible cancer (bioRxiv).</title>
        <authorList>
            <person name="Hart S.F.M."/>
            <person name="Yonemitsu M.A."/>
            <person name="Giersch R.M."/>
            <person name="Beal B.F."/>
            <person name="Arriagada G."/>
            <person name="Davis B.W."/>
            <person name="Ostrander E.A."/>
            <person name="Goff S.P."/>
            <person name="Metzger M.J."/>
        </authorList>
    </citation>
    <scope>NUCLEOTIDE SEQUENCE</scope>
    <source>
        <strain evidence="1">MELC-2E11</strain>
        <tissue evidence="1">Siphon/mantle</tissue>
    </source>
</reference>
<gene>
    <name evidence="1" type="ORF">MAR_033655</name>
</gene>
<dbReference type="Proteomes" id="UP001164746">
    <property type="component" value="Chromosome 17"/>
</dbReference>
<accession>A0ABY7G9L4</accession>